<feature type="signal peptide" evidence="10">
    <location>
        <begin position="1"/>
        <end position="20"/>
    </location>
</feature>
<organism evidence="12 13">
    <name type="scientific">Ciona intestinalis</name>
    <name type="common">Transparent sea squirt</name>
    <name type="synonym">Ascidia intestinalis</name>
    <dbReference type="NCBI Taxonomy" id="7719"/>
    <lineage>
        <taxon>Eukaryota</taxon>
        <taxon>Metazoa</taxon>
        <taxon>Chordata</taxon>
        <taxon>Tunicata</taxon>
        <taxon>Ascidiacea</taxon>
        <taxon>Phlebobranchia</taxon>
        <taxon>Cionidae</taxon>
        <taxon>Ciona</taxon>
    </lineage>
</organism>
<accession>F6QT95</accession>
<reference evidence="13" key="1">
    <citation type="journal article" date="2002" name="Science">
        <title>The draft genome of Ciona intestinalis: insights into chordate and vertebrate origins.</title>
        <authorList>
            <person name="Dehal P."/>
            <person name="Satou Y."/>
            <person name="Campbell R.K."/>
            <person name="Chapman J."/>
            <person name="Degnan B."/>
            <person name="De Tomaso A."/>
            <person name="Davidson B."/>
            <person name="Di Gregorio A."/>
            <person name="Gelpke M."/>
            <person name="Goodstein D.M."/>
            <person name="Harafuji N."/>
            <person name="Hastings K.E."/>
            <person name="Ho I."/>
            <person name="Hotta K."/>
            <person name="Huang W."/>
            <person name="Kawashima T."/>
            <person name="Lemaire P."/>
            <person name="Martinez D."/>
            <person name="Meinertzhagen I.A."/>
            <person name="Necula S."/>
            <person name="Nonaka M."/>
            <person name="Putnam N."/>
            <person name="Rash S."/>
            <person name="Saiga H."/>
            <person name="Satake M."/>
            <person name="Terry A."/>
            <person name="Yamada L."/>
            <person name="Wang H.G."/>
            <person name="Awazu S."/>
            <person name="Azumi K."/>
            <person name="Boore J."/>
            <person name="Branno M."/>
            <person name="Chin-Bow S."/>
            <person name="DeSantis R."/>
            <person name="Doyle S."/>
            <person name="Francino P."/>
            <person name="Keys D.N."/>
            <person name="Haga S."/>
            <person name="Hayashi H."/>
            <person name="Hino K."/>
            <person name="Imai K.S."/>
            <person name="Inaba K."/>
            <person name="Kano S."/>
            <person name="Kobayashi K."/>
            <person name="Kobayashi M."/>
            <person name="Lee B.I."/>
            <person name="Makabe K.W."/>
            <person name="Manohar C."/>
            <person name="Matassi G."/>
            <person name="Medina M."/>
            <person name="Mochizuki Y."/>
            <person name="Mount S."/>
            <person name="Morishita T."/>
            <person name="Miura S."/>
            <person name="Nakayama A."/>
            <person name="Nishizaka S."/>
            <person name="Nomoto H."/>
            <person name="Ohta F."/>
            <person name="Oishi K."/>
            <person name="Rigoutsos I."/>
            <person name="Sano M."/>
            <person name="Sasaki A."/>
            <person name="Sasakura Y."/>
            <person name="Shoguchi E."/>
            <person name="Shin-i T."/>
            <person name="Spagnuolo A."/>
            <person name="Stainier D."/>
            <person name="Suzuki M.M."/>
            <person name="Tassy O."/>
            <person name="Takatori N."/>
            <person name="Tokuoka M."/>
            <person name="Yagi K."/>
            <person name="Yoshizaki F."/>
            <person name="Wada S."/>
            <person name="Zhang C."/>
            <person name="Hyatt P.D."/>
            <person name="Larimer F."/>
            <person name="Detter C."/>
            <person name="Doggett N."/>
            <person name="Glavina T."/>
            <person name="Hawkins T."/>
            <person name="Richardson P."/>
            <person name="Lucas S."/>
            <person name="Kohara Y."/>
            <person name="Levine M."/>
            <person name="Satoh N."/>
            <person name="Rokhsar D.S."/>
        </authorList>
    </citation>
    <scope>NUCLEOTIDE SEQUENCE [LARGE SCALE GENOMIC DNA]</scope>
</reference>
<dbReference type="PANTHER" id="PTHR10811">
    <property type="entry name" value="FRINGE-RELATED"/>
    <property type="match status" value="1"/>
</dbReference>
<evidence type="ECO:0000256" key="9">
    <source>
        <dbReference type="ARBA" id="ARBA00037847"/>
    </source>
</evidence>
<dbReference type="GO" id="GO:0008593">
    <property type="term" value="P:regulation of Notch signaling pathway"/>
    <property type="evidence" value="ECO:0000318"/>
    <property type="project" value="GO_Central"/>
</dbReference>
<dbReference type="OrthoDB" id="8959630at2759"/>
<evidence type="ECO:0000256" key="7">
    <source>
        <dbReference type="ARBA" id="ARBA00022989"/>
    </source>
</evidence>
<dbReference type="GO" id="GO:0033829">
    <property type="term" value="F:O-fucosylpeptide 3-beta-N-acetylglucosaminyltransferase activity"/>
    <property type="evidence" value="ECO:0000318"/>
    <property type="project" value="GO_Central"/>
</dbReference>
<dbReference type="RefSeq" id="XP_009861593.1">
    <property type="nucleotide sequence ID" value="XM_009863291.3"/>
</dbReference>
<dbReference type="InterPro" id="IPR003378">
    <property type="entry name" value="Fringe-like_glycosylTrfase"/>
</dbReference>
<evidence type="ECO:0000256" key="6">
    <source>
        <dbReference type="ARBA" id="ARBA00022968"/>
    </source>
</evidence>
<dbReference type="RefSeq" id="XP_018671456.1">
    <property type="nucleotide sequence ID" value="XM_018815911.2"/>
</dbReference>
<keyword evidence="10" id="KW-0732">Signal</keyword>
<reference evidence="12" key="3">
    <citation type="submission" date="2025-09" db="UniProtKB">
        <authorList>
            <consortium name="Ensembl"/>
        </authorList>
    </citation>
    <scope>IDENTIFICATION</scope>
</reference>
<evidence type="ECO:0000313" key="13">
    <source>
        <dbReference type="Proteomes" id="UP000008144"/>
    </source>
</evidence>
<sequence>MLRRYVMVLFGMSCVTVVLIHHSANLNCPVPTRKRISTNCTEAIYRDVHVSNSDGPSTLDDIYITVRTSRKFHESRVAPIVQTWFNLARKQTYIFTDGDDDKLNETTGGHIINTHCGQEYNRPHLSCKTGTVFDKYLASGKKWWCRFDDDNYVNPPRLVNLVNGYNWTQDICIGKLSVPSYTANYRGRPEIYQFAHGGAGCCISRPLALKMQPWCGREKLVETTEDVGRHEDCTLGFIITNRLKIDLTLTDLLHSTRESLRDLNPGTLHEQVSIGQGPGNTVNLDQAKNAKIFSHDVDPTRFITLHCFLYPTSSICKA</sequence>
<evidence type="ECO:0000256" key="8">
    <source>
        <dbReference type="ARBA" id="ARBA00023136"/>
    </source>
</evidence>
<dbReference type="InParanoid" id="A0A1W3JI75"/>
<keyword evidence="8" id="KW-0472">Membrane</keyword>
<dbReference type="GO" id="GO:0016020">
    <property type="term" value="C:membrane"/>
    <property type="evidence" value="ECO:0007669"/>
    <property type="project" value="UniProtKB-SubCell"/>
</dbReference>
<reference evidence="12" key="2">
    <citation type="submission" date="2025-08" db="UniProtKB">
        <authorList>
            <consortium name="Ensembl"/>
        </authorList>
    </citation>
    <scope>IDENTIFICATION</scope>
</reference>
<keyword evidence="13" id="KW-1185">Reference proteome</keyword>
<keyword evidence="6" id="KW-0735">Signal-anchor</keyword>
<evidence type="ECO:0000259" key="11">
    <source>
        <dbReference type="Pfam" id="PF02434"/>
    </source>
</evidence>
<dbReference type="Ensembl" id="ENSCINT00000029127.2">
    <property type="protein sequence ID" value="ENSCINP00000028881.2"/>
    <property type="gene ID" value="ENSCING00000016795.2"/>
</dbReference>
<evidence type="ECO:0000256" key="2">
    <source>
        <dbReference type="ARBA" id="ARBA00008661"/>
    </source>
</evidence>
<evidence type="ECO:0000256" key="4">
    <source>
        <dbReference type="ARBA" id="ARBA00022679"/>
    </source>
</evidence>
<comment type="similarity">
    <text evidence="2">Belongs to the glycosyltransferase 31 family.</text>
</comment>
<dbReference type="GeneID" id="778626"/>
<keyword evidence="7" id="KW-1133">Transmembrane helix</keyword>
<name>A0A1W3JI75_CIOIN</name>
<evidence type="ECO:0000256" key="10">
    <source>
        <dbReference type="SAM" id="SignalP"/>
    </source>
</evidence>
<proteinExistence type="inferred from homology"/>
<evidence type="ECO:0000256" key="1">
    <source>
        <dbReference type="ARBA" id="ARBA00004606"/>
    </source>
</evidence>
<dbReference type="GeneTree" id="ENSGT00940000164195"/>
<feature type="chain" id="PRO_5015071737" evidence="10">
    <location>
        <begin position="21"/>
        <end position="318"/>
    </location>
</feature>
<accession>A0A1W3JI75</accession>
<dbReference type="GO" id="GO:0012505">
    <property type="term" value="C:endomembrane system"/>
    <property type="evidence" value="ECO:0007669"/>
    <property type="project" value="UniProtKB-SubCell"/>
</dbReference>
<comment type="subcellular location">
    <subcellularLocation>
        <location evidence="9">Endomembrane system</location>
        <topology evidence="9">Single-pass membrane protein</topology>
    </subcellularLocation>
    <subcellularLocation>
        <location evidence="1">Membrane</location>
        <topology evidence="1">Single-pass type II membrane protein</topology>
    </subcellularLocation>
</comment>
<keyword evidence="3" id="KW-0328">Glycosyltransferase</keyword>
<dbReference type="OMA" id="IINTHCG"/>
<dbReference type="Proteomes" id="UP000008144">
    <property type="component" value="Unassembled WGS sequence"/>
</dbReference>
<gene>
    <name evidence="12" type="primary">LOC778626</name>
</gene>
<evidence type="ECO:0000256" key="5">
    <source>
        <dbReference type="ARBA" id="ARBA00022692"/>
    </source>
</evidence>
<dbReference type="STRING" id="7719.ENSCINP00000028881"/>
<dbReference type="Pfam" id="PF02434">
    <property type="entry name" value="Fringe"/>
    <property type="match status" value="1"/>
</dbReference>
<keyword evidence="4" id="KW-0808">Transferase</keyword>
<dbReference type="AlphaFoldDB" id="A0A1W3JI75"/>
<keyword evidence="5" id="KW-0812">Transmembrane</keyword>
<evidence type="ECO:0000256" key="3">
    <source>
        <dbReference type="ARBA" id="ARBA00022676"/>
    </source>
</evidence>
<protein>
    <submittedName>
        <fullName evidence="12">Fringe</fullName>
    </submittedName>
</protein>
<evidence type="ECO:0000313" key="12">
    <source>
        <dbReference type="Ensembl" id="ENSCINP00000028881.2"/>
    </source>
</evidence>
<feature type="domain" description="Fringe-like glycosyltransferase" evidence="11">
    <location>
        <begin position="57"/>
        <end position="301"/>
    </location>
</feature>
<dbReference type="Gene3D" id="3.90.550.50">
    <property type="match status" value="1"/>
</dbReference>